<dbReference type="Pfam" id="PF14381">
    <property type="entry name" value="EDR1_CTR1_ARMC3_pept"/>
    <property type="match status" value="1"/>
</dbReference>
<dbReference type="Proteomes" id="UP001212841">
    <property type="component" value="Unassembled WGS sequence"/>
</dbReference>
<evidence type="ECO:0000313" key="3">
    <source>
        <dbReference type="EMBL" id="KAJ3056448.1"/>
    </source>
</evidence>
<protein>
    <recommendedName>
        <fullName evidence="2">EDR1/CTR1/ARMC3-like peptidase-like domain-containing protein</fullName>
    </recommendedName>
</protein>
<dbReference type="EMBL" id="JADGJD010000033">
    <property type="protein sequence ID" value="KAJ3056448.1"/>
    <property type="molecule type" value="Genomic_DNA"/>
</dbReference>
<dbReference type="AlphaFoldDB" id="A0AAD5SJS5"/>
<feature type="compositionally biased region" description="Low complexity" evidence="1">
    <location>
        <begin position="1"/>
        <end position="38"/>
    </location>
</feature>
<reference evidence="3" key="1">
    <citation type="submission" date="2020-05" db="EMBL/GenBank/DDBJ databases">
        <title>Phylogenomic resolution of chytrid fungi.</title>
        <authorList>
            <person name="Stajich J.E."/>
            <person name="Amses K."/>
            <person name="Simmons R."/>
            <person name="Seto K."/>
            <person name="Myers J."/>
            <person name="Bonds A."/>
            <person name="Quandt C.A."/>
            <person name="Barry K."/>
            <person name="Liu P."/>
            <person name="Grigoriev I."/>
            <person name="Longcore J.E."/>
            <person name="James T.Y."/>
        </authorList>
    </citation>
    <scope>NUCLEOTIDE SEQUENCE</scope>
    <source>
        <strain evidence="3">JEL0318</strain>
    </source>
</reference>
<evidence type="ECO:0000256" key="1">
    <source>
        <dbReference type="SAM" id="MobiDB-lite"/>
    </source>
</evidence>
<feature type="domain" description="EDR1/CTR1/ARMC3-like peptidase-like" evidence="2">
    <location>
        <begin position="165"/>
        <end position="298"/>
    </location>
</feature>
<comment type="caution">
    <text evidence="3">The sequence shown here is derived from an EMBL/GenBank/DDBJ whole genome shotgun (WGS) entry which is preliminary data.</text>
</comment>
<organism evidence="3 4">
    <name type="scientific">Rhizophlyctis rosea</name>
    <dbReference type="NCBI Taxonomy" id="64517"/>
    <lineage>
        <taxon>Eukaryota</taxon>
        <taxon>Fungi</taxon>
        <taxon>Fungi incertae sedis</taxon>
        <taxon>Chytridiomycota</taxon>
        <taxon>Chytridiomycota incertae sedis</taxon>
        <taxon>Chytridiomycetes</taxon>
        <taxon>Rhizophlyctidales</taxon>
        <taxon>Rhizophlyctidaceae</taxon>
        <taxon>Rhizophlyctis</taxon>
    </lineage>
</organism>
<name>A0AAD5SJS5_9FUNG</name>
<dbReference type="InterPro" id="IPR055164">
    <property type="entry name" value="EDR1/CTR1/ARMC3-like_pept-like"/>
</dbReference>
<sequence>MPISQAFSALSSSAPPTTSTFPTKSKSDTSSSSATTPTVDPDYDVKRACTSSFGLPVTFIKNGVPSPLVDVVLDQKGRMELSVRGGSRAVSRIGCHALCDSQTWTFNGSQYDPSLTLLYASRDGCIPSSVVMDDPKFIIPWRYKNKRTSEISWKIFHLCGDKVVSADSETIVVNPARDNKLRAVMDRVRVGASRYQESALVEYLLRVIRETLGNYGLEGGPTSVDADRRLYQQMIRQGHNFMLLCDVEIGLCRHKALLFKILCDVVGLNCALVTGYSTAGRHQWNIITLPSGGDFLIDPTSPHFTWTKHGSHRTKGYRVSIDQSFGHGGFSLKKKGIL</sequence>
<dbReference type="SUPFAM" id="SSF54001">
    <property type="entry name" value="Cysteine proteinases"/>
    <property type="match status" value="1"/>
</dbReference>
<accession>A0AAD5SJS5</accession>
<feature type="region of interest" description="Disordered" evidence="1">
    <location>
        <begin position="1"/>
        <end position="41"/>
    </location>
</feature>
<evidence type="ECO:0000259" key="2">
    <source>
        <dbReference type="Pfam" id="PF14381"/>
    </source>
</evidence>
<gene>
    <name evidence="3" type="ORF">HK097_006939</name>
</gene>
<dbReference type="InterPro" id="IPR038765">
    <property type="entry name" value="Papain-like_cys_pep_sf"/>
</dbReference>
<proteinExistence type="predicted"/>
<keyword evidence="4" id="KW-1185">Reference proteome</keyword>
<evidence type="ECO:0000313" key="4">
    <source>
        <dbReference type="Proteomes" id="UP001212841"/>
    </source>
</evidence>